<evidence type="ECO:0000256" key="4">
    <source>
        <dbReference type="PROSITE-ProRule" id="PRU01002"/>
    </source>
</evidence>
<comment type="function">
    <text evidence="5">Transcription activator.</text>
</comment>
<feature type="compositionally biased region" description="Polar residues" evidence="6">
    <location>
        <begin position="491"/>
        <end position="503"/>
    </location>
</feature>
<comment type="domain">
    <text evidence="5">The QLQ domain and WRC domain may be involved in protein-protein interaction and DNA-binding, respectively.</text>
</comment>
<evidence type="ECO:0000259" key="7">
    <source>
        <dbReference type="PROSITE" id="PS51666"/>
    </source>
</evidence>
<proteinExistence type="inferred from homology"/>
<keyword evidence="10" id="KW-1185">Reference proteome</keyword>
<reference evidence="9" key="1">
    <citation type="submission" date="2020-09" db="EMBL/GenBank/DDBJ databases">
        <title>Genome-Enabled Discovery of Anthraquinone Biosynthesis in Senna tora.</title>
        <authorList>
            <person name="Kang S.-H."/>
            <person name="Pandey R.P."/>
            <person name="Lee C.-M."/>
            <person name="Sim J.-S."/>
            <person name="Jeong J.-T."/>
            <person name="Choi B.-S."/>
            <person name="Jung M."/>
            <person name="Ginzburg D."/>
            <person name="Zhao K."/>
            <person name="Won S.Y."/>
            <person name="Oh T.-J."/>
            <person name="Yu Y."/>
            <person name="Kim N.-H."/>
            <person name="Lee O.R."/>
            <person name="Lee T.-H."/>
            <person name="Bashyal P."/>
            <person name="Kim T.-S."/>
            <person name="Lee W.-H."/>
            <person name="Kawkins C."/>
            <person name="Kim C.-K."/>
            <person name="Kim J.S."/>
            <person name="Ahn B.O."/>
            <person name="Rhee S.Y."/>
            <person name="Sohng J.K."/>
        </authorList>
    </citation>
    <scope>NUCLEOTIDE SEQUENCE</scope>
    <source>
        <tissue evidence="9">Leaf</tissue>
    </source>
</reference>
<dbReference type="AlphaFoldDB" id="A0A834TS82"/>
<comment type="caution">
    <text evidence="4">Lacks conserved residue(s) required for the propagation of feature annotation.</text>
</comment>
<gene>
    <name evidence="9" type="ORF">G2W53_017150</name>
</gene>
<evidence type="ECO:0000256" key="3">
    <source>
        <dbReference type="ARBA" id="ARBA00023242"/>
    </source>
</evidence>
<comment type="similarity">
    <text evidence="2 5">Belongs to the GRF family.</text>
</comment>
<dbReference type="OrthoDB" id="1103109at2759"/>
<evidence type="ECO:0000256" key="5">
    <source>
        <dbReference type="RuleBase" id="RU367127"/>
    </source>
</evidence>
<organism evidence="9 10">
    <name type="scientific">Senna tora</name>
    <dbReference type="NCBI Taxonomy" id="362788"/>
    <lineage>
        <taxon>Eukaryota</taxon>
        <taxon>Viridiplantae</taxon>
        <taxon>Streptophyta</taxon>
        <taxon>Embryophyta</taxon>
        <taxon>Tracheophyta</taxon>
        <taxon>Spermatophyta</taxon>
        <taxon>Magnoliopsida</taxon>
        <taxon>eudicotyledons</taxon>
        <taxon>Gunneridae</taxon>
        <taxon>Pentapetalae</taxon>
        <taxon>rosids</taxon>
        <taxon>fabids</taxon>
        <taxon>Fabales</taxon>
        <taxon>Fabaceae</taxon>
        <taxon>Caesalpinioideae</taxon>
        <taxon>Cassia clade</taxon>
        <taxon>Senna</taxon>
    </lineage>
</organism>
<dbReference type="Proteomes" id="UP000634136">
    <property type="component" value="Unassembled WGS sequence"/>
</dbReference>
<feature type="domain" description="WRC" evidence="8">
    <location>
        <begin position="204"/>
        <end position="250"/>
    </location>
</feature>
<evidence type="ECO:0000259" key="8">
    <source>
        <dbReference type="PROSITE" id="PS51667"/>
    </source>
</evidence>
<dbReference type="PANTHER" id="PTHR31602:SF81">
    <property type="entry name" value="GROWTH-REGULATING FACTOR 9"/>
    <property type="match status" value="1"/>
</dbReference>
<dbReference type="InterPro" id="IPR031137">
    <property type="entry name" value="GRF"/>
</dbReference>
<feature type="region of interest" description="Disordered" evidence="6">
    <location>
        <begin position="491"/>
        <end position="521"/>
    </location>
</feature>
<keyword evidence="3 5" id="KW-0539">Nucleus</keyword>
<accession>A0A834TS82</accession>
<dbReference type="Pfam" id="PF08879">
    <property type="entry name" value="WRC"/>
    <property type="match status" value="2"/>
</dbReference>
<dbReference type="InterPro" id="IPR014978">
    <property type="entry name" value="Gln-Leu-Gln_QLQ"/>
</dbReference>
<dbReference type="GO" id="GO:0005634">
    <property type="term" value="C:nucleus"/>
    <property type="evidence" value="ECO:0007669"/>
    <property type="project" value="UniProtKB-SubCell"/>
</dbReference>
<comment type="subcellular location">
    <subcellularLocation>
        <location evidence="1 5">Nucleus</location>
    </subcellularLocation>
</comment>
<sequence>MLNRLGESGVEFGTWSRGAEADFSTFEVSDIDEAEISRGNSVRFSSCVFCTHAHFNPSQAHDSVTMEAKPSRLVPSPDDIAGEGGGPQKEIEEKRGMVKEQDDAGIKLGLGVGFYSAEAISLAISRAEKNQNPLFTEAQRRELEHQAFIFRHFVYKLPVPHKLVLPILRSVIATSDSGFPGICKQFPSLRVFRYLDLGNWDVEDDEPHRCRRTDGKKWRCRGRIVPGLKYCERHKHRGCRRICSRKPVETSEVNCSSLTNASANLHAKLSSNPKNEFSVPVSKSSGIHLINTPIFTPSNSHCDLDSAINRHKNILGSPESMASPRLTLATAAVSTAVMIRRTESIASNDKSNLNFFKKDDIAKSCIRHSNNGVPGSGIRNITNDSNFSTGIGFSPRSVLQGNTVSGSHHSLINHEPDRCRRTDGRKWRCRRAVLPDQKYCATHMHRGAKKREPSSSLPLSSTTITIAQLPSTAAATANNIQRAYHTTIPNTNLSMSIPESSPLAQCEERKSPSSSTSCDTDITISDTINDCSYATFSEAASKLEETV</sequence>
<comment type="caution">
    <text evidence="9">The sequence shown here is derived from an EMBL/GenBank/DDBJ whole genome shotgun (WGS) entry which is preliminary data.</text>
</comment>
<evidence type="ECO:0000256" key="1">
    <source>
        <dbReference type="ARBA" id="ARBA00004123"/>
    </source>
</evidence>
<dbReference type="PROSITE" id="PS51667">
    <property type="entry name" value="WRC"/>
    <property type="match status" value="2"/>
</dbReference>
<feature type="domain" description="QLQ" evidence="7">
    <location>
        <begin position="134"/>
        <end position="169"/>
    </location>
</feature>
<dbReference type="GO" id="GO:0006351">
    <property type="term" value="P:DNA-templated transcription"/>
    <property type="evidence" value="ECO:0007669"/>
    <property type="project" value="UniProtKB-UniRule"/>
</dbReference>
<dbReference type="Pfam" id="PF08880">
    <property type="entry name" value="QLQ"/>
    <property type="match status" value="1"/>
</dbReference>
<dbReference type="InterPro" id="IPR014977">
    <property type="entry name" value="WRC_dom"/>
</dbReference>
<dbReference type="GO" id="GO:0099402">
    <property type="term" value="P:plant organ development"/>
    <property type="evidence" value="ECO:0007669"/>
    <property type="project" value="UniProtKB-ARBA"/>
</dbReference>
<keyword evidence="5" id="KW-0010">Activator</keyword>
<protein>
    <recommendedName>
        <fullName evidence="5">Growth-regulating factor</fullName>
    </recommendedName>
</protein>
<keyword evidence="5" id="KW-0805">Transcription regulation</keyword>
<evidence type="ECO:0000256" key="6">
    <source>
        <dbReference type="SAM" id="MobiDB-lite"/>
    </source>
</evidence>
<dbReference type="SMART" id="SM00951">
    <property type="entry name" value="QLQ"/>
    <property type="match status" value="1"/>
</dbReference>
<evidence type="ECO:0000256" key="2">
    <source>
        <dbReference type="ARBA" id="ARBA00008122"/>
    </source>
</evidence>
<dbReference type="EMBL" id="JAAIUW010000006">
    <property type="protein sequence ID" value="KAF7825986.1"/>
    <property type="molecule type" value="Genomic_DNA"/>
</dbReference>
<dbReference type="PANTHER" id="PTHR31602">
    <property type="entry name" value="GROWTH-REGULATING FACTOR 5"/>
    <property type="match status" value="1"/>
</dbReference>
<dbReference type="GO" id="GO:0006355">
    <property type="term" value="P:regulation of DNA-templated transcription"/>
    <property type="evidence" value="ECO:0007669"/>
    <property type="project" value="InterPro"/>
</dbReference>
<dbReference type="GO" id="GO:0005524">
    <property type="term" value="F:ATP binding"/>
    <property type="evidence" value="ECO:0007669"/>
    <property type="project" value="UniProtKB-UniRule"/>
</dbReference>
<feature type="domain" description="WRC" evidence="8">
    <location>
        <begin position="413"/>
        <end position="458"/>
    </location>
</feature>
<name>A0A834TS82_9FABA</name>
<evidence type="ECO:0000313" key="9">
    <source>
        <dbReference type="EMBL" id="KAF7825986.1"/>
    </source>
</evidence>
<feature type="region of interest" description="Disordered" evidence="6">
    <location>
        <begin position="70"/>
        <end position="96"/>
    </location>
</feature>
<dbReference type="PROSITE" id="PS51666">
    <property type="entry name" value="QLQ"/>
    <property type="match status" value="1"/>
</dbReference>
<evidence type="ECO:0000313" key="10">
    <source>
        <dbReference type="Proteomes" id="UP000634136"/>
    </source>
</evidence>
<keyword evidence="5" id="KW-0804">Transcription</keyword>